<dbReference type="OrthoDB" id="421671at2759"/>
<evidence type="ECO:0000256" key="1">
    <source>
        <dbReference type="SAM" id="SignalP"/>
    </source>
</evidence>
<dbReference type="InterPro" id="IPR025638">
    <property type="entry name" value="DUF4336"/>
</dbReference>
<organism evidence="2 3">
    <name type="scientific">Pelagomonas calceolata</name>
    <dbReference type="NCBI Taxonomy" id="35677"/>
    <lineage>
        <taxon>Eukaryota</taxon>
        <taxon>Sar</taxon>
        <taxon>Stramenopiles</taxon>
        <taxon>Ochrophyta</taxon>
        <taxon>Pelagophyceae</taxon>
        <taxon>Pelagomonadales</taxon>
        <taxon>Pelagomonadaceae</taxon>
        <taxon>Pelagomonas</taxon>
    </lineage>
</organism>
<gene>
    <name evidence="2" type="ORF">PECAL_4P13150</name>
</gene>
<accession>A0A8J2STF3</accession>
<sequence>MRRRRSYATLLALGVLLADAAAPRANLRPALQQALPRRAALATLLTPAAAHAAQLTDQNAPVTRPEAGRAFGEAILPPVPFGRATYRYDLGRGAYAFEQLLRFQNVSATVRMNVQRLRNGKLWVVAPVAPTGECLSLLKDIGEVEHLVLPVTALEHKAFFGPFQRQFPSASVWAAPGQYGPFGTLGFSPETSTLPFRVDGVLPRTKKDKQPPWSSEIETKTFYVDLPGNAGPVAEAAFFHKDTKTLFVTDAVSWIPRLSRAPNIFRTSFDDKTYDNDDFWPKSVLQAVFLSLRKDGQRWPGYDAITDKVVRAPILAAFADIRAPSETIAWIDDVCRWPFERVVTSHFASPFAASPAEVRRAFGQNPNKIDARDWKQLDDLNKVIVDNDLGAVIKGDYH</sequence>
<dbReference type="PANTHER" id="PTHR33835">
    <property type="entry name" value="YALI0C07656P"/>
    <property type="match status" value="1"/>
</dbReference>
<dbReference type="AlphaFoldDB" id="A0A8J2STF3"/>
<reference evidence="2" key="1">
    <citation type="submission" date="2021-11" db="EMBL/GenBank/DDBJ databases">
        <authorList>
            <consortium name="Genoscope - CEA"/>
            <person name="William W."/>
        </authorList>
    </citation>
    <scope>NUCLEOTIDE SEQUENCE</scope>
</reference>
<proteinExistence type="predicted"/>
<dbReference type="EMBL" id="CAKKNE010000004">
    <property type="protein sequence ID" value="CAH0374057.1"/>
    <property type="molecule type" value="Genomic_DNA"/>
</dbReference>
<evidence type="ECO:0000313" key="2">
    <source>
        <dbReference type="EMBL" id="CAH0374057.1"/>
    </source>
</evidence>
<keyword evidence="1" id="KW-0732">Signal</keyword>
<protein>
    <submittedName>
        <fullName evidence="2">Uncharacterized protein</fullName>
    </submittedName>
</protein>
<feature type="signal peptide" evidence="1">
    <location>
        <begin position="1"/>
        <end position="20"/>
    </location>
</feature>
<feature type="chain" id="PRO_5035222953" evidence="1">
    <location>
        <begin position="21"/>
        <end position="398"/>
    </location>
</feature>
<dbReference type="PANTHER" id="PTHR33835:SF2">
    <property type="entry name" value="LYSINE-TRNA LIGASE"/>
    <property type="match status" value="1"/>
</dbReference>
<keyword evidence="3" id="KW-1185">Reference proteome</keyword>
<comment type="caution">
    <text evidence="2">The sequence shown here is derived from an EMBL/GenBank/DDBJ whole genome shotgun (WGS) entry which is preliminary data.</text>
</comment>
<dbReference type="Proteomes" id="UP000789595">
    <property type="component" value="Unassembled WGS sequence"/>
</dbReference>
<name>A0A8J2STF3_9STRA</name>
<dbReference type="Pfam" id="PF14234">
    <property type="entry name" value="DUF4336"/>
    <property type="match status" value="2"/>
</dbReference>
<evidence type="ECO:0000313" key="3">
    <source>
        <dbReference type="Proteomes" id="UP000789595"/>
    </source>
</evidence>